<dbReference type="Gene3D" id="3.30.1490.40">
    <property type="match status" value="1"/>
</dbReference>
<dbReference type="InterPro" id="IPR019787">
    <property type="entry name" value="Znf_PHD-finger"/>
</dbReference>
<evidence type="ECO:0000256" key="5">
    <source>
        <dbReference type="ARBA" id="ARBA00023015"/>
    </source>
</evidence>
<dbReference type="GO" id="GO:0008270">
    <property type="term" value="F:zinc ion binding"/>
    <property type="evidence" value="ECO:0007669"/>
    <property type="project" value="UniProtKB-KW"/>
</dbReference>
<dbReference type="InterPro" id="IPR058668">
    <property type="entry name" value="NERD_dom"/>
</dbReference>
<dbReference type="GO" id="GO:0003677">
    <property type="term" value="F:DNA binding"/>
    <property type="evidence" value="ECO:0007669"/>
    <property type="project" value="UniProtKB-KW"/>
</dbReference>
<dbReference type="Pfam" id="PF02201">
    <property type="entry name" value="SWIB"/>
    <property type="match status" value="1"/>
</dbReference>
<feature type="region of interest" description="Disordered" evidence="10">
    <location>
        <begin position="703"/>
        <end position="741"/>
    </location>
</feature>
<dbReference type="InterPro" id="IPR035445">
    <property type="entry name" value="GYF-like_dom_sf"/>
</dbReference>
<evidence type="ECO:0000259" key="11">
    <source>
        <dbReference type="PROSITE" id="PS50016"/>
    </source>
</evidence>
<dbReference type="InterPro" id="IPR004343">
    <property type="entry name" value="Plus-3_dom"/>
</dbReference>
<feature type="compositionally biased region" description="Acidic residues" evidence="10">
    <location>
        <begin position="305"/>
        <end position="317"/>
    </location>
</feature>
<feature type="domain" description="PHD-type" evidence="11">
    <location>
        <begin position="425"/>
        <end position="491"/>
    </location>
</feature>
<keyword evidence="8" id="KW-0539">Nucleus</keyword>
<feature type="compositionally biased region" description="Basic and acidic residues" evidence="10">
    <location>
        <begin position="198"/>
        <end position="207"/>
    </location>
</feature>
<protein>
    <submittedName>
        <fullName evidence="15">Uncharacterized protein</fullName>
    </submittedName>
</protein>
<dbReference type="PROSITE" id="PS50829">
    <property type="entry name" value="GYF"/>
    <property type="match status" value="1"/>
</dbReference>
<evidence type="ECO:0000256" key="7">
    <source>
        <dbReference type="ARBA" id="ARBA00023163"/>
    </source>
</evidence>
<dbReference type="InterPro" id="IPR036128">
    <property type="entry name" value="Plus3-like_sf"/>
</dbReference>
<keyword evidence="5" id="KW-0805">Transcription regulation</keyword>
<feature type="compositionally biased region" description="Acidic residues" evidence="10">
    <location>
        <begin position="925"/>
        <end position="938"/>
    </location>
</feature>
<feature type="region of interest" description="Disordered" evidence="10">
    <location>
        <begin position="914"/>
        <end position="1008"/>
    </location>
</feature>
<gene>
    <name evidence="15" type="ORF">LSAT_V11C800441030</name>
</gene>
<evidence type="ECO:0000313" key="16">
    <source>
        <dbReference type="Proteomes" id="UP000235145"/>
    </source>
</evidence>
<dbReference type="Gene3D" id="1.10.245.10">
    <property type="entry name" value="SWIB/MDM2 domain"/>
    <property type="match status" value="1"/>
</dbReference>
<dbReference type="SUPFAM" id="SSF159042">
    <property type="entry name" value="Plus3-like"/>
    <property type="match status" value="1"/>
</dbReference>
<evidence type="ECO:0000256" key="2">
    <source>
        <dbReference type="ARBA" id="ARBA00022723"/>
    </source>
</evidence>
<feature type="compositionally biased region" description="Pro residues" evidence="10">
    <location>
        <begin position="1393"/>
        <end position="1411"/>
    </location>
</feature>
<feature type="compositionally biased region" description="Low complexity" evidence="10">
    <location>
        <begin position="1147"/>
        <end position="1156"/>
    </location>
</feature>
<feature type="compositionally biased region" description="Basic and acidic residues" evidence="10">
    <location>
        <begin position="732"/>
        <end position="741"/>
    </location>
</feature>
<dbReference type="InterPro" id="IPR003121">
    <property type="entry name" value="SWIB_MDM2_domain"/>
</dbReference>
<accession>A0A9R1WZQ8</accession>
<evidence type="ECO:0000256" key="6">
    <source>
        <dbReference type="ARBA" id="ARBA00023125"/>
    </source>
</evidence>
<keyword evidence="3 9" id="KW-0863">Zinc-finger</keyword>
<dbReference type="InterPro" id="IPR019786">
    <property type="entry name" value="Zinc_finger_PHD-type_CS"/>
</dbReference>
<keyword evidence="16" id="KW-1185">Reference proteome</keyword>
<feature type="compositionally biased region" description="Acidic residues" evidence="10">
    <location>
        <begin position="325"/>
        <end position="345"/>
    </location>
</feature>
<comment type="subcellular location">
    <subcellularLocation>
        <location evidence="1">Nucleus</location>
    </subcellularLocation>
</comment>
<dbReference type="SMART" id="SM00151">
    <property type="entry name" value="SWIB"/>
    <property type="match status" value="1"/>
</dbReference>
<feature type="region of interest" description="Disordered" evidence="10">
    <location>
        <begin position="1374"/>
        <end position="1502"/>
    </location>
</feature>
<evidence type="ECO:0000259" key="14">
    <source>
        <dbReference type="PROSITE" id="PS51925"/>
    </source>
</evidence>
<keyword evidence="4" id="KW-0862">Zinc</keyword>
<dbReference type="InterPro" id="IPR019835">
    <property type="entry name" value="SWIB_domain"/>
</dbReference>
<dbReference type="CDD" id="cd00065">
    <property type="entry name" value="FYVE_like_SF"/>
    <property type="match status" value="1"/>
</dbReference>
<dbReference type="FunFam" id="3.30.40.10:FF:000303">
    <property type="entry name" value="Zinc finger CCCH domain-containing protein 19"/>
    <property type="match status" value="1"/>
</dbReference>
<sequence length="1502" mass="165761">MEVEEETTSNHLQESIAAETTTTVISEILLENTTSIDKQSEKQLSNLAPESNSQEEKDSSVSVPKSEGSEAFVSAAAGEKVEEPVHCRNSESVAALSGGGDNSVVVVSMSVVQDSKDADDGAVKEIDVAAVECGGSELTYAVKDGGDEGGEAVVERIGDPEVVEEMVGNDGDDTNVGEFLETEKDENEGNEIMVGMEGKPEDEKETVKEEEDAEVLKVGDDGGVLSSPVVLVHNDGGDEMTDQSKNDGGLNVRSEDVENVQGMVGSDVKNDGHGDAQIENIDNLQEDEAVAEEPVVPEIVKEEDNVSDEDVREDQQEEASVANEETVDGVGENEEEEPMEEDEEKSLDTDIETEKSLDIEMESVKSLDTEMETEEEINLEDEEKVQEADIETEPELPESSKKDSGGKRKRGGKLSKTTTKKTMEEDVCFICFDGGNLVLCDRRNCPKAYHPSCVNRDEAFFQSKGSWNCGWHLCSICEKKAEYMCYTCTYSVCKSCIKTSDMLCVREKEKKGLCEACMRTVMLIENPENQENANFDDESSWEYLFKDYWTETKAKHDLSLSELIQAKKQESSITQSDVKDEGNSDNPPENPSARKTRRQTKKQKSDAISDDSAPEWVSKELLEFITHMKNGDSSVISQYEVQDLLLEYIKRNKLRDPNKKSQIICDTRLETLFGKPRVAHIEMLKLLESHFLTKEDSQVDDFQGSVVDDDETNETLGKDQKDKKRKGRKKGDKKEPQTNRDDYATIDIHNINLIYLRRKLVEDLLDDMEMFHHKIVGTFVRIRVSGANKNQDIYRLVQVTGTSEAAEYTLGKRTTCAMLEILNLNKTEIIPIDTISNQEFTEDECKRLRQSIKLGLINRLTVGDILDKAMELQVARVNDWLETEVVRLNHLRDRAKCVEKLNLLKGPEERARRLEEFPLVHDDPTMDPEYESEEDTNSDDNKRQELYKRSDSFGFNKRGRDQFSPRGDYNYSYNSNSNSNSKESWSGTPRNSRKNYEFTRNHSNKNMSSFENIENSRDHEQQRAPFVQQPIKSEKPNLVVNIETSVSNPKVNESDKMWHYKDPSGKIQGPFSLVKLRNWSKNGYFPDHLKIWKKNLKEDDGILLRDALEGNFQNNPNPTPVNRPGPDFANTPVKSSAGQSPTPTPTPNTGSTSVGPPFVPCGNNDMNAAGTSVAPVPVPVAPENIVAAPGGSVALPPQMVQAASGQSQSQIQNPQGWNGGGPQVIPMAGMGMQPMVYNQWSGGPAMVQDPAGNFLPQPMAAVAAPPQQFPFPVNQNMQQPNVNWGTMGMNPNMVWAGPNPGMAWGPMVQGPQVTGTMDPNWVQVPGWVPQPPVPGVGVAAPNQTWVAPPNGNPGWVGPVQGGWNQGNVNVNTGWNQGGAPGTNMGWVQGTIPTPTPTPAPAPTPIPTPMPPGNSNQNWGPRNQGNWGGNERGGFSGQRRNRGSGFHGGNNRRSYNNNNNNNNNSNNKQESFHKDGRLSSSFHGGSSGDPAPAPAPAPAPSDQ</sequence>
<keyword evidence="2" id="KW-0479">Metal-binding</keyword>
<dbReference type="GO" id="GO:1990269">
    <property type="term" value="F:RNA polymerase II C-terminal domain phosphoserine binding"/>
    <property type="evidence" value="ECO:0000318"/>
    <property type="project" value="GO_Central"/>
</dbReference>
<feature type="compositionally biased region" description="Polar residues" evidence="10">
    <location>
        <begin position="35"/>
        <end position="52"/>
    </location>
</feature>
<dbReference type="InterPro" id="IPR036885">
    <property type="entry name" value="SWIB_MDM2_dom_sf"/>
</dbReference>
<dbReference type="InterPro" id="IPR001965">
    <property type="entry name" value="Znf_PHD"/>
</dbReference>
<dbReference type="PROSITE" id="PS51360">
    <property type="entry name" value="PLUS3"/>
    <property type="match status" value="1"/>
</dbReference>
<feature type="compositionally biased region" description="Basic and acidic residues" evidence="10">
    <location>
        <begin position="939"/>
        <end position="951"/>
    </location>
</feature>
<dbReference type="GO" id="GO:0016593">
    <property type="term" value="C:Cdc73/Paf1 complex"/>
    <property type="evidence" value="ECO:0000318"/>
    <property type="project" value="GO_Central"/>
</dbReference>
<dbReference type="Pfam" id="PF25980">
    <property type="entry name" value="NERD_plant"/>
    <property type="match status" value="1"/>
</dbReference>
<dbReference type="EMBL" id="NBSK02000008">
    <property type="protein sequence ID" value="KAJ0193776.1"/>
    <property type="molecule type" value="Genomic_DNA"/>
</dbReference>
<evidence type="ECO:0000259" key="12">
    <source>
        <dbReference type="PROSITE" id="PS50829"/>
    </source>
</evidence>
<dbReference type="CDD" id="cd00072">
    <property type="entry name" value="GYF"/>
    <property type="match status" value="1"/>
</dbReference>
<dbReference type="InterPro" id="IPR013083">
    <property type="entry name" value="Znf_RING/FYVE/PHD"/>
</dbReference>
<dbReference type="SMART" id="SM00249">
    <property type="entry name" value="PHD"/>
    <property type="match status" value="1"/>
</dbReference>
<feature type="domain" description="DM2" evidence="14">
    <location>
        <begin position="610"/>
        <end position="693"/>
    </location>
</feature>
<feature type="region of interest" description="Disordered" evidence="10">
    <location>
        <begin position="283"/>
        <end position="416"/>
    </location>
</feature>
<dbReference type="SUPFAM" id="SSF47592">
    <property type="entry name" value="SWIB/MDM2 domain"/>
    <property type="match status" value="1"/>
</dbReference>
<evidence type="ECO:0000256" key="10">
    <source>
        <dbReference type="SAM" id="MobiDB-lite"/>
    </source>
</evidence>
<feature type="region of interest" description="Disordered" evidence="10">
    <location>
        <begin position="570"/>
        <end position="612"/>
    </location>
</feature>
<feature type="region of interest" description="Disordered" evidence="10">
    <location>
        <begin position="35"/>
        <end position="84"/>
    </location>
</feature>
<feature type="compositionally biased region" description="Low complexity" evidence="10">
    <location>
        <begin position="1450"/>
        <end position="1466"/>
    </location>
</feature>
<reference evidence="15 16" key="1">
    <citation type="journal article" date="2017" name="Nat. Commun.">
        <title>Genome assembly with in vitro proximity ligation data and whole-genome triplication in lettuce.</title>
        <authorList>
            <person name="Reyes-Chin-Wo S."/>
            <person name="Wang Z."/>
            <person name="Yang X."/>
            <person name="Kozik A."/>
            <person name="Arikit S."/>
            <person name="Song C."/>
            <person name="Xia L."/>
            <person name="Froenicke L."/>
            <person name="Lavelle D.O."/>
            <person name="Truco M.J."/>
            <person name="Xia R."/>
            <person name="Zhu S."/>
            <person name="Xu C."/>
            <person name="Xu H."/>
            <person name="Xu X."/>
            <person name="Cox K."/>
            <person name="Korf I."/>
            <person name="Meyers B.C."/>
            <person name="Michelmore R.W."/>
        </authorList>
    </citation>
    <scope>NUCLEOTIDE SEQUENCE [LARGE SCALE GENOMIC DNA]</scope>
    <source>
        <strain evidence="16">cv. Salinas</strain>
        <tissue evidence="15">Seedlings</tissue>
    </source>
</reference>
<feature type="compositionally biased region" description="Acidic residues" evidence="10">
    <location>
        <begin position="369"/>
        <end position="396"/>
    </location>
</feature>
<evidence type="ECO:0000256" key="9">
    <source>
        <dbReference type="PROSITE-ProRule" id="PRU00146"/>
    </source>
</evidence>
<dbReference type="Pfam" id="PF03126">
    <property type="entry name" value="Plus-3"/>
    <property type="match status" value="1"/>
</dbReference>
<evidence type="ECO:0000256" key="1">
    <source>
        <dbReference type="ARBA" id="ARBA00004123"/>
    </source>
</evidence>
<feature type="domain" description="Plus3" evidence="13">
    <location>
        <begin position="745"/>
        <end position="877"/>
    </location>
</feature>
<dbReference type="PROSITE" id="PS51925">
    <property type="entry name" value="SWIB_MDM2"/>
    <property type="match status" value="1"/>
</dbReference>
<dbReference type="SMART" id="SM00719">
    <property type="entry name" value="Plus3"/>
    <property type="match status" value="1"/>
</dbReference>
<dbReference type="PANTHER" id="PTHR13115">
    <property type="entry name" value="RNA POLYMERASE-ASSOCIATED PROTEIN RTF1 HOMOLOG"/>
    <property type="match status" value="1"/>
</dbReference>
<evidence type="ECO:0000259" key="13">
    <source>
        <dbReference type="PROSITE" id="PS51360"/>
    </source>
</evidence>
<dbReference type="SMART" id="SM00444">
    <property type="entry name" value="GYF"/>
    <property type="match status" value="1"/>
</dbReference>
<dbReference type="CDD" id="cd10567">
    <property type="entry name" value="SWIB-MDM2_like"/>
    <property type="match status" value="1"/>
</dbReference>
<dbReference type="SUPFAM" id="SSF57903">
    <property type="entry name" value="FYVE/PHD zinc finger"/>
    <property type="match status" value="1"/>
</dbReference>
<organism evidence="15 16">
    <name type="scientific">Lactuca sativa</name>
    <name type="common">Garden lettuce</name>
    <dbReference type="NCBI Taxonomy" id="4236"/>
    <lineage>
        <taxon>Eukaryota</taxon>
        <taxon>Viridiplantae</taxon>
        <taxon>Streptophyta</taxon>
        <taxon>Embryophyta</taxon>
        <taxon>Tracheophyta</taxon>
        <taxon>Spermatophyta</taxon>
        <taxon>Magnoliopsida</taxon>
        <taxon>eudicotyledons</taxon>
        <taxon>Gunneridae</taxon>
        <taxon>Pentapetalae</taxon>
        <taxon>asterids</taxon>
        <taxon>campanulids</taxon>
        <taxon>Asterales</taxon>
        <taxon>Asteraceae</taxon>
        <taxon>Cichorioideae</taxon>
        <taxon>Cichorieae</taxon>
        <taxon>Lactucinae</taxon>
        <taxon>Lactuca</taxon>
    </lineage>
</organism>
<feature type="compositionally biased region" description="Polar residues" evidence="10">
    <location>
        <begin position="9"/>
        <end position="22"/>
    </location>
</feature>
<feature type="compositionally biased region" description="Basic and acidic residues" evidence="10">
    <location>
        <begin position="914"/>
        <end position="924"/>
    </location>
</feature>
<feature type="region of interest" description="Disordered" evidence="10">
    <location>
        <begin position="1109"/>
        <end position="1163"/>
    </location>
</feature>
<dbReference type="PANTHER" id="PTHR13115:SF27">
    <property type="entry name" value="CHROMATIN REGULATOR PHD FAMILY"/>
    <property type="match status" value="1"/>
</dbReference>
<evidence type="ECO:0000313" key="15">
    <source>
        <dbReference type="EMBL" id="KAJ0193776.1"/>
    </source>
</evidence>
<feature type="domain" description="GYF" evidence="12">
    <location>
        <begin position="1055"/>
        <end position="1109"/>
    </location>
</feature>
<name>A0A9R1WZQ8_LACSA</name>
<feature type="region of interest" description="Disordered" evidence="10">
    <location>
        <begin position="1"/>
        <end position="22"/>
    </location>
</feature>
<dbReference type="Gene3D" id="3.30.40.10">
    <property type="entry name" value="Zinc/RING finger domain, C3HC4 (zinc finger)"/>
    <property type="match status" value="1"/>
</dbReference>
<feature type="region of interest" description="Disordered" evidence="10">
    <location>
        <begin position="184"/>
        <end position="254"/>
    </location>
</feature>
<evidence type="ECO:0000256" key="3">
    <source>
        <dbReference type="ARBA" id="ARBA00022771"/>
    </source>
</evidence>
<dbReference type="SUPFAM" id="SSF55277">
    <property type="entry name" value="GYF domain"/>
    <property type="match status" value="1"/>
</dbReference>
<feature type="compositionally biased region" description="Low complexity" evidence="10">
    <location>
        <begin position="969"/>
        <end position="981"/>
    </location>
</feature>
<evidence type="ECO:0000256" key="8">
    <source>
        <dbReference type="ARBA" id="ARBA00023242"/>
    </source>
</evidence>
<dbReference type="PROSITE" id="PS01359">
    <property type="entry name" value="ZF_PHD_1"/>
    <property type="match status" value="1"/>
</dbReference>
<proteinExistence type="predicted"/>
<evidence type="ECO:0000256" key="4">
    <source>
        <dbReference type="ARBA" id="ARBA00022833"/>
    </source>
</evidence>
<feature type="compositionally biased region" description="Pro residues" evidence="10">
    <location>
        <begin position="1490"/>
        <end position="1502"/>
    </location>
</feature>
<dbReference type="Pfam" id="PF02213">
    <property type="entry name" value="GYF"/>
    <property type="match status" value="1"/>
</dbReference>
<feature type="compositionally biased region" description="Gly residues" evidence="10">
    <location>
        <begin position="1425"/>
        <end position="1435"/>
    </location>
</feature>
<keyword evidence="7" id="KW-0804">Transcription</keyword>
<keyword evidence="6" id="KW-0238">DNA-binding</keyword>
<dbReference type="CDD" id="cd15568">
    <property type="entry name" value="PHD5_NSD"/>
    <property type="match status" value="1"/>
</dbReference>
<dbReference type="InterPro" id="IPR011011">
    <property type="entry name" value="Znf_FYVE_PHD"/>
</dbReference>
<dbReference type="Proteomes" id="UP000235145">
    <property type="component" value="Unassembled WGS sequence"/>
</dbReference>
<dbReference type="PROSITE" id="PS50016">
    <property type="entry name" value="ZF_PHD_2"/>
    <property type="match status" value="1"/>
</dbReference>
<feature type="compositionally biased region" description="Polar residues" evidence="10">
    <location>
        <begin position="1412"/>
        <end position="1424"/>
    </location>
</feature>
<dbReference type="Gene3D" id="3.90.70.200">
    <property type="entry name" value="Plus-3 domain"/>
    <property type="match status" value="1"/>
</dbReference>
<feature type="compositionally biased region" description="Basic and acidic residues" evidence="10">
    <location>
        <begin position="346"/>
        <end position="368"/>
    </location>
</feature>
<dbReference type="InterPro" id="IPR003169">
    <property type="entry name" value="GYF"/>
</dbReference>
<comment type="caution">
    <text evidence="15">The sequence shown here is derived from an EMBL/GenBank/DDBJ whole genome shotgun (WGS) entry which is preliminary data.</text>
</comment>